<evidence type="ECO:0000313" key="2">
    <source>
        <dbReference type="EMBL" id="RAV32457.1"/>
    </source>
</evidence>
<organism evidence="2 3">
    <name type="scientific">Corynebacterium heidelbergense</name>
    <dbReference type="NCBI Taxonomy" id="2055947"/>
    <lineage>
        <taxon>Bacteria</taxon>
        <taxon>Bacillati</taxon>
        <taxon>Actinomycetota</taxon>
        <taxon>Actinomycetes</taxon>
        <taxon>Mycobacteriales</taxon>
        <taxon>Corynebacteriaceae</taxon>
        <taxon>Corynebacterium</taxon>
    </lineage>
</organism>
<dbReference type="Proteomes" id="UP000251047">
    <property type="component" value="Unassembled WGS sequence"/>
</dbReference>
<dbReference type="PANTHER" id="PTHR48050">
    <property type="entry name" value="STEROL 3-BETA-GLUCOSYLTRANSFERASE"/>
    <property type="match status" value="1"/>
</dbReference>
<dbReference type="GO" id="GO:0016758">
    <property type="term" value="F:hexosyltransferase activity"/>
    <property type="evidence" value="ECO:0007669"/>
    <property type="project" value="UniProtKB-ARBA"/>
</dbReference>
<dbReference type="OrthoDB" id="6620093at2"/>
<proteinExistence type="predicted"/>
<dbReference type="Pfam" id="PF06722">
    <property type="entry name" value="EryCIII-like_C"/>
    <property type="match status" value="1"/>
</dbReference>
<sequence>MSTIAVMTSPAKGHLYPLMETLLELRDRGHNVVVRTLGSEVTMLNNLGFKASALSEDLNSAELEDWDASNPVAALNAVLQQLVSRMPHDCAELKELIAQENPDMVMVDFTTFGGQIAAEASGLPWALWSPTFLPLEMPDDPPFGLGLRRATGLRGKARDKVLRRGMSHLWDRFSLKQVNEMRVKNGLGKLRHTTDLLKRPPAVINFTAEPFEYARKQWPENLHLVGPGNWSPPNHDGPDLSHITDPIALVTCSTEFQDDAELGQAAIDALKGTGMHTVVTAGALDPLTFRPGEQATVLDFVSHDAILPRCAIVISHGGMGITQKALSHGLPIVVVPFGRDQKEVAERVRACGAGEVLSTKYLTPERLHAKVTAAMARSGRATKIAKAFEKAGGAQHAANVVEDQLNRA</sequence>
<keyword evidence="2" id="KW-0808">Transferase</keyword>
<gene>
    <name evidence="2" type="ORF">CWC39_10430</name>
</gene>
<dbReference type="GO" id="GO:0008194">
    <property type="term" value="F:UDP-glycosyltransferase activity"/>
    <property type="evidence" value="ECO:0007669"/>
    <property type="project" value="InterPro"/>
</dbReference>
<reference evidence="2 3" key="1">
    <citation type="journal article" date="2018" name="Syst. Appl. Microbiol.">
        <title>Corynebacterium heidelbergense sp. nov., isolated from the preen glands of Egyptian geese (Alopochen aegyptiacus).</title>
        <authorList>
            <person name="Braun M.S."/>
            <person name="Wang E."/>
            <person name="Zimmermann S."/>
            <person name="Wink M."/>
        </authorList>
    </citation>
    <scope>NUCLEOTIDE SEQUENCE [LARGE SCALE GENOMIC DNA]</scope>
    <source>
        <strain evidence="2 3">DSM 104638</strain>
    </source>
</reference>
<comment type="caution">
    <text evidence="2">The sequence shown here is derived from an EMBL/GenBank/DDBJ whole genome shotgun (WGS) entry which is preliminary data.</text>
</comment>
<feature type="domain" description="Erythromycin biosynthesis protein CIII-like C-terminal" evidence="1">
    <location>
        <begin position="297"/>
        <end position="375"/>
    </location>
</feature>
<dbReference type="InterPro" id="IPR010610">
    <property type="entry name" value="EryCIII-like_C"/>
</dbReference>
<accession>A0A364V737</accession>
<dbReference type="InterPro" id="IPR050426">
    <property type="entry name" value="Glycosyltransferase_28"/>
</dbReference>
<dbReference type="RefSeq" id="WP_112770380.1">
    <property type="nucleotide sequence ID" value="NZ_CP063191.1"/>
</dbReference>
<dbReference type="PANTHER" id="PTHR48050:SF13">
    <property type="entry name" value="STEROL 3-BETA-GLUCOSYLTRANSFERASE UGT80A2"/>
    <property type="match status" value="1"/>
</dbReference>
<evidence type="ECO:0000259" key="1">
    <source>
        <dbReference type="Pfam" id="PF06722"/>
    </source>
</evidence>
<evidence type="ECO:0000313" key="3">
    <source>
        <dbReference type="Proteomes" id="UP000251047"/>
    </source>
</evidence>
<dbReference type="InterPro" id="IPR002213">
    <property type="entry name" value="UDP_glucos_trans"/>
</dbReference>
<name>A0A364V737_9CORY</name>
<protein>
    <submittedName>
        <fullName evidence="2">Glycosyl transferase</fullName>
    </submittedName>
</protein>
<dbReference type="SUPFAM" id="SSF53756">
    <property type="entry name" value="UDP-Glycosyltransferase/glycogen phosphorylase"/>
    <property type="match status" value="1"/>
</dbReference>
<dbReference type="EMBL" id="PHQP01000152">
    <property type="protein sequence ID" value="RAV32457.1"/>
    <property type="molecule type" value="Genomic_DNA"/>
</dbReference>
<dbReference type="GO" id="GO:0017000">
    <property type="term" value="P:antibiotic biosynthetic process"/>
    <property type="evidence" value="ECO:0007669"/>
    <property type="project" value="UniProtKB-ARBA"/>
</dbReference>
<dbReference type="Gene3D" id="3.40.50.2000">
    <property type="entry name" value="Glycogen Phosphorylase B"/>
    <property type="match status" value="2"/>
</dbReference>
<dbReference type="AlphaFoldDB" id="A0A364V737"/>
<dbReference type="CDD" id="cd03784">
    <property type="entry name" value="GT1_Gtf-like"/>
    <property type="match status" value="1"/>
</dbReference>